<dbReference type="AlphaFoldDB" id="A0AAV2HZ88"/>
<organism evidence="2 3">
    <name type="scientific">Lymnaea stagnalis</name>
    <name type="common">Great pond snail</name>
    <name type="synonym">Helix stagnalis</name>
    <dbReference type="NCBI Taxonomy" id="6523"/>
    <lineage>
        <taxon>Eukaryota</taxon>
        <taxon>Metazoa</taxon>
        <taxon>Spiralia</taxon>
        <taxon>Lophotrochozoa</taxon>
        <taxon>Mollusca</taxon>
        <taxon>Gastropoda</taxon>
        <taxon>Heterobranchia</taxon>
        <taxon>Euthyneura</taxon>
        <taxon>Panpulmonata</taxon>
        <taxon>Hygrophila</taxon>
        <taxon>Lymnaeoidea</taxon>
        <taxon>Lymnaeidae</taxon>
        <taxon>Lymnaea</taxon>
    </lineage>
</organism>
<gene>
    <name evidence="2" type="ORF">GSLYS_00011266001</name>
</gene>
<keyword evidence="3" id="KW-1185">Reference proteome</keyword>
<dbReference type="EMBL" id="CAXITT010000259">
    <property type="protein sequence ID" value="CAL1537353.1"/>
    <property type="molecule type" value="Genomic_DNA"/>
</dbReference>
<protein>
    <recommendedName>
        <fullName evidence="1">DUF7043 domain-containing protein</fullName>
    </recommendedName>
</protein>
<accession>A0AAV2HZ88</accession>
<dbReference type="InterPro" id="IPR055471">
    <property type="entry name" value="DUF7043"/>
</dbReference>
<feature type="domain" description="DUF7043" evidence="1">
    <location>
        <begin position="197"/>
        <end position="283"/>
    </location>
</feature>
<comment type="caution">
    <text evidence="2">The sequence shown here is derived from an EMBL/GenBank/DDBJ whole genome shotgun (WGS) entry which is preliminary data.</text>
</comment>
<proteinExistence type="predicted"/>
<dbReference type="Pfam" id="PF23070">
    <property type="entry name" value="DUF7043"/>
    <property type="match status" value="1"/>
</dbReference>
<evidence type="ECO:0000313" key="2">
    <source>
        <dbReference type="EMBL" id="CAL1537353.1"/>
    </source>
</evidence>
<evidence type="ECO:0000259" key="1">
    <source>
        <dbReference type="Pfam" id="PF23070"/>
    </source>
</evidence>
<name>A0AAV2HZ88_LYMST</name>
<evidence type="ECO:0000313" key="3">
    <source>
        <dbReference type="Proteomes" id="UP001497497"/>
    </source>
</evidence>
<sequence length="288" mass="33076">MEFDQYPFVHTAFKLNGTTPCPFTGGYNMNAFYANGSLVCHDLLSMRFESECDRGSGIVFNFRKSECTPRLDSSKVKDNQSPLFHTQCVTHWTYGDFTFIILQLVEDEDKHFCLRTVDPMNNIREAHLWLKVNCDMSPNLGTDSSQNYIQLKLEKRLVSSTCFDELDFCEGTNICEGETRQYCSQKCNQCRTENQIGQCAFQEEFRGRWIDSGKDADISIEVESYSVKAGILGSYECLNLQSEEHRDKKVLLQLYSNGCVPRYACVEMTKATSSVMKFRLGDRINWPL</sequence>
<dbReference type="Proteomes" id="UP001497497">
    <property type="component" value="Unassembled WGS sequence"/>
</dbReference>
<feature type="non-terminal residue" evidence="2">
    <location>
        <position position="288"/>
    </location>
</feature>
<reference evidence="2 3" key="1">
    <citation type="submission" date="2024-04" db="EMBL/GenBank/DDBJ databases">
        <authorList>
            <consortium name="Genoscope - CEA"/>
            <person name="William W."/>
        </authorList>
    </citation>
    <scope>NUCLEOTIDE SEQUENCE [LARGE SCALE GENOMIC DNA]</scope>
</reference>